<dbReference type="InterPro" id="IPR003124">
    <property type="entry name" value="WH2_dom"/>
</dbReference>
<dbReference type="AlphaFoldDB" id="A0AAD4NFZ5"/>
<feature type="region of interest" description="Disordered" evidence="1">
    <location>
        <begin position="59"/>
        <end position="93"/>
    </location>
</feature>
<accession>A0AAD4NFZ5</accession>
<gene>
    <name evidence="3" type="ORF">DdX_04019</name>
</gene>
<protein>
    <recommendedName>
        <fullName evidence="2">WH2 domain-containing protein</fullName>
    </recommendedName>
</protein>
<dbReference type="EMBL" id="JAKKPZ010000003">
    <property type="protein sequence ID" value="KAI1723842.1"/>
    <property type="molecule type" value="Genomic_DNA"/>
</dbReference>
<evidence type="ECO:0000313" key="4">
    <source>
        <dbReference type="Proteomes" id="UP001201812"/>
    </source>
</evidence>
<name>A0AAD4NFZ5_9BILA</name>
<evidence type="ECO:0000256" key="1">
    <source>
        <dbReference type="SAM" id="MobiDB-lite"/>
    </source>
</evidence>
<dbReference type="GO" id="GO:0003779">
    <property type="term" value="F:actin binding"/>
    <property type="evidence" value="ECO:0007669"/>
    <property type="project" value="InterPro"/>
</dbReference>
<dbReference type="SMART" id="SM00246">
    <property type="entry name" value="WH2"/>
    <property type="match status" value="1"/>
</dbReference>
<evidence type="ECO:0000313" key="3">
    <source>
        <dbReference type="EMBL" id="KAI1723842.1"/>
    </source>
</evidence>
<feature type="domain" description="WH2" evidence="2">
    <location>
        <begin position="110"/>
        <end position="127"/>
    </location>
</feature>
<organism evidence="3 4">
    <name type="scientific">Ditylenchus destructor</name>
    <dbReference type="NCBI Taxonomy" id="166010"/>
    <lineage>
        <taxon>Eukaryota</taxon>
        <taxon>Metazoa</taxon>
        <taxon>Ecdysozoa</taxon>
        <taxon>Nematoda</taxon>
        <taxon>Chromadorea</taxon>
        <taxon>Rhabditida</taxon>
        <taxon>Tylenchina</taxon>
        <taxon>Tylenchomorpha</taxon>
        <taxon>Sphaerularioidea</taxon>
        <taxon>Anguinidae</taxon>
        <taxon>Anguininae</taxon>
        <taxon>Ditylenchus</taxon>
    </lineage>
</organism>
<dbReference type="PROSITE" id="PS51082">
    <property type="entry name" value="WH2"/>
    <property type="match status" value="1"/>
</dbReference>
<reference evidence="3" key="1">
    <citation type="submission" date="2022-01" db="EMBL/GenBank/DDBJ databases">
        <title>Genome Sequence Resource for Two Populations of Ditylenchus destructor, the Migratory Endoparasitic Phytonematode.</title>
        <authorList>
            <person name="Zhang H."/>
            <person name="Lin R."/>
            <person name="Xie B."/>
        </authorList>
    </citation>
    <scope>NUCLEOTIDE SEQUENCE</scope>
    <source>
        <strain evidence="3">BazhouSP</strain>
    </source>
</reference>
<keyword evidence="4" id="KW-1185">Reference proteome</keyword>
<feature type="compositionally biased region" description="Polar residues" evidence="1">
    <location>
        <begin position="74"/>
        <end position="93"/>
    </location>
</feature>
<feature type="region of interest" description="Disordered" evidence="1">
    <location>
        <begin position="1"/>
        <end position="46"/>
    </location>
</feature>
<feature type="compositionally biased region" description="Polar residues" evidence="1">
    <location>
        <begin position="18"/>
        <end position="30"/>
    </location>
</feature>
<proteinExistence type="predicted"/>
<feature type="compositionally biased region" description="Pro residues" evidence="1">
    <location>
        <begin position="60"/>
        <end position="70"/>
    </location>
</feature>
<comment type="caution">
    <text evidence="3">The sequence shown here is derived from an EMBL/GenBank/DDBJ whole genome shotgun (WGS) entry which is preliminary data.</text>
</comment>
<dbReference type="Proteomes" id="UP001201812">
    <property type="component" value="Unassembled WGS sequence"/>
</dbReference>
<feature type="compositionally biased region" description="Pro residues" evidence="1">
    <location>
        <begin position="7"/>
        <end position="17"/>
    </location>
</feature>
<evidence type="ECO:0000259" key="2">
    <source>
        <dbReference type="PROSITE" id="PS51082"/>
    </source>
</evidence>
<sequence>MGKYPRPSHPPPPPPPTHKSSLQNSPSSEYVSPPLPPKPLRRNSSKATLDKEEFLKHIAVPPPAQPPPPIDYLQTGNNNVRLKSSPKNTSATPLTVGHSCANISSDIVADRGKMLEQIKQGVRLKPVSERLQDNSRKAEKNVSLLSTAKTSNYFNETPLAKTGNCYKRMLDSKLSKTLIPGQTKCASSREKLNITSSTPILISKVTTDLSKWSINRSVRALPLNRDRSLQAKNGSAVNQLHDSASTFVPVPTAFSSMPPDCLTSLSTSERSKSPSRVNGIEEIKRRMLFRTVDGTKTDPAKTIKNSSSLFSSKNNVDDVFVQAMIERRKQILGIDGAEDSSEDNHNEWDDE</sequence>